<name>A0AAW2BWW8_9ROSI</name>
<dbReference type="Proteomes" id="UP001459277">
    <property type="component" value="Unassembled WGS sequence"/>
</dbReference>
<dbReference type="EMBL" id="JAZDWU010000010">
    <property type="protein sequence ID" value="KAK9989627.1"/>
    <property type="molecule type" value="Genomic_DNA"/>
</dbReference>
<feature type="region of interest" description="Disordered" evidence="1">
    <location>
        <begin position="344"/>
        <end position="385"/>
    </location>
</feature>
<protein>
    <submittedName>
        <fullName evidence="2">Uncharacterized protein</fullName>
    </submittedName>
</protein>
<feature type="region of interest" description="Disordered" evidence="1">
    <location>
        <begin position="186"/>
        <end position="215"/>
    </location>
</feature>
<comment type="caution">
    <text evidence="2">The sequence shown here is derived from an EMBL/GenBank/DDBJ whole genome shotgun (WGS) entry which is preliminary data.</text>
</comment>
<organism evidence="2 3">
    <name type="scientific">Lithocarpus litseifolius</name>
    <dbReference type="NCBI Taxonomy" id="425828"/>
    <lineage>
        <taxon>Eukaryota</taxon>
        <taxon>Viridiplantae</taxon>
        <taxon>Streptophyta</taxon>
        <taxon>Embryophyta</taxon>
        <taxon>Tracheophyta</taxon>
        <taxon>Spermatophyta</taxon>
        <taxon>Magnoliopsida</taxon>
        <taxon>eudicotyledons</taxon>
        <taxon>Gunneridae</taxon>
        <taxon>Pentapetalae</taxon>
        <taxon>rosids</taxon>
        <taxon>fabids</taxon>
        <taxon>Fagales</taxon>
        <taxon>Fagaceae</taxon>
        <taxon>Lithocarpus</taxon>
    </lineage>
</organism>
<evidence type="ECO:0000256" key="1">
    <source>
        <dbReference type="SAM" id="MobiDB-lite"/>
    </source>
</evidence>
<accession>A0AAW2BWW8</accession>
<proteinExistence type="predicted"/>
<sequence length="385" mass="43366">MAQKVLCHTKTNWTKEDTKEVVRSSHPAQVAITFKNKGKDVLATPFRIPSGEKKLVKKVIEQNNYTNQCLGVIGKQLDKVEEKMENKVVLQLGSLSKPIQTLEKPLVKLPTTRHTSLRSKDATALEIVNQKLEELMKKEPVTPSPSRAIQLNVLDIHTAFSISDQTSKDEIFKLLELDHIESELTSSSSDHEIYQLNQSSDSKPSRDSESSSGPGIDLACRDSCCRNKTINVLSKQVSVLSKQEELLLDLIEQIEDPAVKAQKLSAFHATLVRETSKPEPRFREAKVDLEKIYDSFTKSKKEVTVNDLQKDIKETKSEVKTLKQELTNFKVDNTFLNQRVKNLENTSHQGNEEGPSFQNPSDDEETVNPTANMVQEEEPRSISSL</sequence>
<reference evidence="2 3" key="1">
    <citation type="submission" date="2024-01" db="EMBL/GenBank/DDBJ databases">
        <title>A telomere-to-telomere, gap-free genome of sweet tea (Lithocarpus litseifolius).</title>
        <authorList>
            <person name="Zhou J."/>
        </authorList>
    </citation>
    <scope>NUCLEOTIDE SEQUENCE [LARGE SCALE GENOMIC DNA]</scope>
    <source>
        <strain evidence="2">Zhou-2022a</strain>
        <tissue evidence="2">Leaf</tissue>
    </source>
</reference>
<evidence type="ECO:0000313" key="3">
    <source>
        <dbReference type="Proteomes" id="UP001459277"/>
    </source>
</evidence>
<gene>
    <name evidence="2" type="ORF">SO802_029866</name>
</gene>
<evidence type="ECO:0000313" key="2">
    <source>
        <dbReference type="EMBL" id="KAK9989627.1"/>
    </source>
</evidence>
<keyword evidence="3" id="KW-1185">Reference proteome</keyword>
<dbReference type="AlphaFoldDB" id="A0AAW2BWW8"/>